<dbReference type="STRING" id="742152.A0A2H3J821"/>
<organism evidence="7 8">
    <name type="scientific">Wolfiporia cocos (strain MD-104)</name>
    <name type="common">Brown rot fungus</name>
    <dbReference type="NCBI Taxonomy" id="742152"/>
    <lineage>
        <taxon>Eukaryota</taxon>
        <taxon>Fungi</taxon>
        <taxon>Dikarya</taxon>
        <taxon>Basidiomycota</taxon>
        <taxon>Agaricomycotina</taxon>
        <taxon>Agaricomycetes</taxon>
        <taxon>Polyporales</taxon>
        <taxon>Phaeolaceae</taxon>
        <taxon>Wolfiporia</taxon>
    </lineage>
</organism>
<accession>A0A2H3J821</accession>
<dbReference type="EMBL" id="KB467942">
    <property type="protein sequence ID" value="PCH38380.1"/>
    <property type="molecule type" value="Genomic_DNA"/>
</dbReference>
<comment type="subcellular location">
    <subcellularLocation>
        <location evidence="1">Nucleus</location>
    </subcellularLocation>
</comment>
<dbReference type="OrthoDB" id="5599552at2759"/>
<evidence type="ECO:0000256" key="5">
    <source>
        <dbReference type="SAM" id="MobiDB-lite"/>
    </source>
</evidence>
<sequence length="343" mass="37497">MNASPMGMPLSFSFGTFANRTIRAELVELQKADLGRKYARKDRRPLDPPPAVLLRLYETLRPGTPAEVEREIEICEDTQTLGFVCHVDLFPVPSEYLNMPLTLKPIPISRPDKAHHDHDVVASLGACPIRESSSHTQHLAGEMFVHSSCVDYHGRKSLLFVFSNLSVKKEGTFFLRYRAFDVFSRSPAARSIPVLAECYGGPFRVYSTKDFPGLRASTDLSKHISYYGVRINTRETPRKRRKTDPSQDQSRAARIEAIAPAPAASLDLDPSPSLPRSTADADDPRPNVCTFADQSSPAGPDVSPHRTRASGAVARSSVVAAGPEGYSAPSRADIVGHARCAGA</sequence>
<dbReference type="InterPro" id="IPR037525">
    <property type="entry name" value="Velvet_dom"/>
</dbReference>
<evidence type="ECO:0000256" key="2">
    <source>
        <dbReference type="ARBA" id="ARBA00023015"/>
    </source>
</evidence>
<dbReference type="Proteomes" id="UP000218811">
    <property type="component" value="Unassembled WGS sequence"/>
</dbReference>
<keyword evidence="4" id="KW-0539">Nucleus</keyword>
<keyword evidence="3" id="KW-0804">Transcription</keyword>
<dbReference type="InterPro" id="IPR021740">
    <property type="entry name" value="Velvet"/>
</dbReference>
<dbReference type="PANTHER" id="PTHR33572:SF3">
    <property type="entry name" value="VELVET COMPLEX SUBUNIT B"/>
    <property type="match status" value="1"/>
</dbReference>
<evidence type="ECO:0000313" key="7">
    <source>
        <dbReference type="EMBL" id="PCH38380.1"/>
    </source>
</evidence>
<dbReference type="Pfam" id="PF11754">
    <property type="entry name" value="Velvet"/>
    <property type="match status" value="1"/>
</dbReference>
<name>A0A2H3J821_WOLCO</name>
<feature type="region of interest" description="Disordered" evidence="5">
    <location>
        <begin position="231"/>
        <end position="252"/>
    </location>
</feature>
<feature type="region of interest" description="Disordered" evidence="5">
    <location>
        <begin position="264"/>
        <end position="331"/>
    </location>
</feature>
<dbReference type="InterPro" id="IPR038491">
    <property type="entry name" value="Velvet_dom_sf"/>
</dbReference>
<evidence type="ECO:0000256" key="3">
    <source>
        <dbReference type="ARBA" id="ARBA00023163"/>
    </source>
</evidence>
<evidence type="ECO:0000256" key="1">
    <source>
        <dbReference type="ARBA" id="ARBA00004123"/>
    </source>
</evidence>
<keyword evidence="8" id="KW-1185">Reference proteome</keyword>
<evidence type="ECO:0000256" key="4">
    <source>
        <dbReference type="ARBA" id="ARBA00023242"/>
    </source>
</evidence>
<keyword evidence="2" id="KW-0805">Transcription regulation</keyword>
<dbReference type="Gene3D" id="2.60.40.3960">
    <property type="entry name" value="Velvet domain"/>
    <property type="match status" value="1"/>
</dbReference>
<evidence type="ECO:0000313" key="8">
    <source>
        <dbReference type="Proteomes" id="UP000218811"/>
    </source>
</evidence>
<evidence type="ECO:0000259" key="6">
    <source>
        <dbReference type="PROSITE" id="PS51821"/>
    </source>
</evidence>
<dbReference type="AlphaFoldDB" id="A0A2H3J821"/>
<reference evidence="7 8" key="1">
    <citation type="journal article" date="2012" name="Science">
        <title>The Paleozoic origin of enzymatic lignin decomposition reconstructed from 31 fungal genomes.</title>
        <authorList>
            <person name="Floudas D."/>
            <person name="Binder M."/>
            <person name="Riley R."/>
            <person name="Barry K."/>
            <person name="Blanchette R.A."/>
            <person name="Henrissat B."/>
            <person name="Martinez A.T."/>
            <person name="Otillar R."/>
            <person name="Spatafora J.W."/>
            <person name="Yadav J.S."/>
            <person name="Aerts A."/>
            <person name="Benoit I."/>
            <person name="Boyd A."/>
            <person name="Carlson A."/>
            <person name="Copeland A."/>
            <person name="Coutinho P.M."/>
            <person name="de Vries R.P."/>
            <person name="Ferreira P."/>
            <person name="Findley K."/>
            <person name="Foster B."/>
            <person name="Gaskell J."/>
            <person name="Glotzer D."/>
            <person name="Gorecki P."/>
            <person name="Heitman J."/>
            <person name="Hesse C."/>
            <person name="Hori C."/>
            <person name="Igarashi K."/>
            <person name="Jurgens J.A."/>
            <person name="Kallen N."/>
            <person name="Kersten P."/>
            <person name="Kohler A."/>
            <person name="Kuees U."/>
            <person name="Kumar T.K.A."/>
            <person name="Kuo A."/>
            <person name="LaButti K."/>
            <person name="Larrondo L.F."/>
            <person name="Lindquist E."/>
            <person name="Ling A."/>
            <person name="Lombard V."/>
            <person name="Lucas S."/>
            <person name="Lundell T."/>
            <person name="Martin R."/>
            <person name="McLaughlin D.J."/>
            <person name="Morgenstern I."/>
            <person name="Morin E."/>
            <person name="Murat C."/>
            <person name="Nagy L.G."/>
            <person name="Nolan M."/>
            <person name="Ohm R.A."/>
            <person name="Patyshakuliyeva A."/>
            <person name="Rokas A."/>
            <person name="Ruiz-Duenas F.J."/>
            <person name="Sabat G."/>
            <person name="Salamov A."/>
            <person name="Samejima M."/>
            <person name="Schmutz J."/>
            <person name="Slot J.C."/>
            <person name="St John F."/>
            <person name="Stenlid J."/>
            <person name="Sun H."/>
            <person name="Sun S."/>
            <person name="Syed K."/>
            <person name="Tsang A."/>
            <person name="Wiebenga A."/>
            <person name="Young D."/>
            <person name="Pisabarro A."/>
            <person name="Eastwood D.C."/>
            <person name="Martin F."/>
            <person name="Cullen D."/>
            <person name="Grigoriev I.V."/>
            <person name="Hibbett D.S."/>
        </authorList>
    </citation>
    <scope>NUCLEOTIDE SEQUENCE [LARGE SCALE GENOMIC DNA]</scope>
    <source>
        <strain evidence="7 8">MD-104</strain>
    </source>
</reference>
<protein>
    <recommendedName>
        <fullName evidence="6">Velvet domain-containing protein</fullName>
    </recommendedName>
</protein>
<feature type="domain" description="Velvet" evidence="6">
    <location>
        <begin position="19"/>
        <end position="234"/>
    </location>
</feature>
<dbReference type="PROSITE" id="PS51821">
    <property type="entry name" value="VELVET"/>
    <property type="match status" value="1"/>
</dbReference>
<feature type="compositionally biased region" description="Low complexity" evidence="5">
    <location>
        <begin position="309"/>
        <end position="322"/>
    </location>
</feature>
<gene>
    <name evidence="7" type="ORF">WOLCODRAFT_136233</name>
</gene>
<dbReference type="PANTHER" id="PTHR33572">
    <property type="entry name" value="SPORE DEVELOPMENT REGULATOR VOSA"/>
    <property type="match status" value="1"/>
</dbReference>
<dbReference type="GO" id="GO:0005634">
    <property type="term" value="C:nucleus"/>
    <property type="evidence" value="ECO:0007669"/>
    <property type="project" value="UniProtKB-SubCell"/>
</dbReference>
<proteinExistence type="predicted"/>
<feature type="compositionally biased region" description="Low complexity" evidence="5">
    <location>
        <begin position="264"/>
        <end position="277"/>
    </location>
</feature>
<dbReference type="OMA" id="CEGTFVL"/>